<proteinExistence type="predicted"/>
<dbReference type="EMBL" id="GG698804">
    <property type="protein sequence ID" value="EEU30222.1"/>
    <property type="molecule type" value="Genomic_DNA"/>
</dbReference>
<dbReference type="Proteomes" id="UP000003987">
    <property type="component" value="Unassembled WGS sequence"/>
</dbReference>
<dbReference type="STRING" id="575594.HMPREF0501_01227"/>
<dbReference type="AlphaFoldDB" id="C7XWG2"/>
<reference evidence="1 2" key="1">
    <citation type="submission" date="2009-06" db="EMBL/GenBank/DDBJ databases">
        <title>The Genome Sequence of Lactobacillus coleohominis strain 101-4-CHN.</title>
        <authorList>
            <consortium name="The Broad Institute Genome Sequencing Platform"/>
            <person name="Ward D."/>
            <person name="Young S.K."/>
            <person name="Zeng Q."/>
            <person name="Koehrsen M."/>
            <person name="Alvarado L."/>
            <person name="Berlin A."/>
            <person name="Borenstein D."/>
            <person name="Chen Z."/>
            <person name="Engels R."/>
            <person name="Freedman E."/>
            <person name="Gellesch M."/>
            <person name="Goldberg J."/>
            <person name="Griggs A."/>
            <person name="Gujja S."/>
            <person name="Heiman D."/>
            <person name="Hepburn T."/>
            <person name="Howarth C."/>
            <person name="Jen D."/>
            <person name="Larson L."/>
            <person name="Lewis B."/>
            <person name="Mehta T."/>
            <person name="Park D."/>
            <person name="Pearson M."/>
            <person name="Roberts A."/>
            <person name="Saif S."/>
            <person name="Shea T."/>
            <person name="Shenoy N."/>
            <person name="Sisk P."/>
            <person name="Stolte C."/>
            <person name="Sykes S."/>
            <person name="Walk T."/>
            <person name="White J."/>
            <person name="Yandava C."/>
            <person name="Liu Y."/>
            <person name="Xu Q."/>
            <person name="Lander E."/>
            <person name="Nusbaum C."/>
            <person name="Galagan J."/>
            <person name="Birren B."/>
        </authorList>
    </citation>
    <scope>NUCLEOTIDE SEQUENCE [LARGE SCALE GENOMIC DNA]</scope>
    <source>
        <strain evidence="1 2">101-4-CHN</strain>
    </source>
</reference>
<organism evidence="1 2">
    <name type="scientific">Limosilactobacillus coleohominis 101-4-CHN</name>
    <dbReference type="NCBI Taxonomy" id="575594"/>
    <lineage>
        <taxon>Bacteria</taxon>
        <taxon>Bacillati</taxon>
        <taxon>Bacillota</taxon>
        <taxon>Bacilli</taxon>
        <taxon>Lactobacillales</taxon>
        <taxon>Lactobacillaceae</taxon>
        <taxon>Limosilactobacillus</taxon>
    </lineage>
</organism>
<dbReference type="OrthoDB" id="5672220at2"/>
<dbReference type="InterPro" id="IPR029058">
    <property type="entry name" value="AB_hydrolase_fold"/>
</dbReference>
<evidence type="ECO:0000313" key="1">
    <source>
        <dbReference type="EMBL" id="EEU30222.1"/>
    </source>
</evidence>
<accession>C7XWG2</accession>
<gene>
    <name evidence="1" type="ORF">HMPREF0501_01227</name>
</gene>
<dbReference type="RefSeq" id="WP_006917096.1">
    <property type="nucleotide sequence ID" value="NZ_GG698804.1"/>
</dbReference>
<dbReference type="Gene3D" id="3.40.50.1820">
    <property type="entry name" value="alpha/beta hydrolase"/>
    <property type="match status" value="1"/>
</dbReference>
<sequence length="287" mass="32358">MVSELKVTTRTGLVLIGRLFHSPAAKTVLILVTGVEGNIYNNPFYSVIGHQLQQQKVDLVVAHTRDAFNVTNAVNQINGRQETYGAFDEYFQDGDDDVAAYVNFAMQHRYAHLILGGQSLGANKVIHYLANHPEAPIEHFIFMSPVNLAVLRKKIGRGQRSVIQEMVNAGRNEERLPFRLFRWLTSTAGNANRWLTDNTLDNVHFDHRGNFSQLKAITKSGAFLIGENDHFTGGDPATYLRTLNRQMATAQQNQLILIRKASHIYRNHEQEVSADISNLLKNWHVLG</sequence>
<keyword evidence="2" id="KW-1185">Reference proteome</keyword>
<evidence type="ECO:0000313" key="2">
    <source>
        <dbReference type="Proteomes" id="UP000003987"/>
    </source>
</evidence>
<dbReference type="SUPFAM" id="SSF53474">
    <property type="entry name" value="alpha/beta-Hydrolases"/>
    <property type="match status" value="1"/>
</dbReference>
<dbReference type="eggNOG" id="COG2267">
    <property type="taxonomic scope" value="Bacteria"/>
</dbReference>
<name>C7XWG2_9LACO</name>
<protein>
    <recommendedName>
        <fullName evidence="3">Serine aminopeptidase S33 domain-containing protein</fullName>
    </recommendedName>
</protein>
<evidence type="ECO:0008006" key="3">
    <source>
        <dbReference type="Google" id="ProtNLM"/>
    </source>
</evidence>
<dbReference type="HOGENOM" id="CLU_082354_0_0_9"/>